<evidence type="ECO:0000313" key="3">
    <source>
        <dbReference type="Proteomes" id="UP000460718"/>
    </source>
</evidence>
<feature type="region of interest" description="Disordered" evidence="1">
    <location>
        <begin position="17"/>
        <end position="50"/>
    </location>
</feature>
<accession>A0A6A3IXK8</accession>
<reference evidence="2 3" key="1">
    <citation type="submission" date="2018-09" db="EMBL/GenBank/DDBJ databases">
        <title>Genomic investigation of the strawberry pathogen Phytophthora fragariae indicates pathogenicity is determined by transcriptional variation in three key races.</title>
        <authorList>
            <person name="Adams T.M."/>
            <person name="Armitage A.D."/>
            <person name="Sobczyk M.K."/>
            <person name="Bates H.J."/>
            <person name="Dunwell J.M."/>
            <person name="Nellist C.F."/>
            <person name="Harrison R.J."/>
        </authorList>
    </citation>
    <scope>NUCLEOTIDE SEQUENCE [LARGE SCALE GENOMIC DNA]</scope>
    <source>
        <strain evidence="2 3">SCRP245</strain>
    </source>
</reference>
<comment type="caution">
    <text evidence="2">The sequence shown here is derived from an EMBL/GenBank/DDBJ whole genome shotgun (WGS) entry which is preliminary data.</text>
</comment>
<dbReference type="EMBL" id="QXFW01001706">
    <property type="protein sequence ID" value="KAE8986910.1"/>
    <property type="molecule type" value="Genomic_DNA"/>
</dbReference>
<evidence type="ECO:0000313" key="2">
    <source>
        <dbReference type="EMBL" id="KAE8986910.1"/>
    </source>
</evidence>
<name>A0A6A3IXK8_9STRA</name>
<proteinExistence type="predicted"/>
<protein>
    <submittedName>
        <fullName evidence="2">Uncharacterized protein</fullName>
    </submittedName>
</protein>
<dbReference type="AlphaFoldDB" id="A0A6A3IXK8"/>
<organism evidence="2 3">
    <name type="scientific">Phytophthora fragariae</name>
    <dbReference type="NCBI Taxonomy" id="53985"/>
    <lineage>
        <taxon>Eukaryota</taxon>
        <taxon>Sar</taxon>
        <taxon>Stramenopiles</taxon>
        <taxon>Oomycota</taxon>
        <taxon>Peronosporomycetes</taxon>
        <taxon>Peronosporales</taxon>
        <taxon>Peronosporaceae</taxon>
        <taxon>Phytophthora</taxon>
    </lineage>
</organism>
<sequence length="199" mass="22178">MVVVDLTKRAEPVVWNPVAGRPRKTKIETPEASAPGEKESRAPKSKTVSWDAPLFTDDELDAIEAGGGQEESVLAGTEVMAEAEEYEKELEDRLNSLDEIELKRRVEANAKAQGEPSLEELSLFLNIPQEVLERTKGAVLDSSRTPEYWQKWFEDKLETSEEAKRANRDFRDAVVDVVRCAPAGPPRGKERKGTRIASS</sequence>
<evidence type="ECO:0000256" key="1">
    <source>
        <dbReference type="SAM" id="MobiDB-lite"/>
    </source>
</evidence>
<gene>
    <name evidence="2" type="ORF">PF011_g19796</name>
</gene>
<dbReference type="Proteomes" id="UP000460718">
    <property type="component" value="Unassembled WGS sequence"/>
</dbReference>